<comment type="subcellular location">
    <subcellularLocation>
        <location evidence="1">Cell membrane</location>
        <topology evidence="1">Multi-pass membrane protein</topology>
    </subcellularLocation>
</comment>
<dbReference type="InterPro" id="IPR002668">
    <property type="entry name" value="CNT_N_dom"/>
</dbReference>
<evidence type="ECO:0000256" key="7">
    <source>
        <dbReference type="SAM" id="MobiDB-lite"/>
    </source>
</evidence>
<feature type="transmembrane region" description="Helical" evidence="8">
    <location>
        <begin position="140"/>
        <end position="164"/>
    </location>
</feature>
<feature type="domain" description="Concentrative nucleoside transporter C-terminal" evidence="10">
    <location>
        <begin position="424"/>
        <end position="632"/>
    </location>
</feature>
<dbReference type="OMA" id="IVWHTVI"/>
<evidence type="ECO:0000256" key="3">
    <source>
        <dbReference type="ARBA" id="ARBA00022475"/>
    </source>
</evidence>
<feature type="transmembrane region" description="Helical" evidence="8">
    <location>
        <begin position="350"/>
        <end position="375"/>
    </location>
</feature>
<dbReference type="AlphaFoldDB" id="A0A226EQP2"/>
<feature type="domain" description="Concentrative nucleoside transporter N-terminal" evidence="9">
    <location>
        <begin position="221"/>
        <end position="291"/>
    </location>
</feature>
<dbReference type="GO" id="GO:0005415">
    <property type="term" value="F:nucleoside:sodium symporter activity"/>
    <property type="evidence" value="ECO:0007669"/>
    <property type="project" value="TreeGrafter"/>
</dbReference>
<dbReference type="Pfam" id="PF07662">
    <property type="entry name" value="Nucleos_tra2_C"/>
    <property type="match status" value="1"/>
</dbReference>
<name>A0A226EQP2_FOLCA</name>
<keyword evidence="6 8" id="KW-0472">Membrane</keyword>
<dbReference type="InterPro" id="IPR011642">
    <property type="entry name" value="Gate_dom"/>
</dbReference>
<dbReference type="PANTHER" id="PTHR10590">
    <property type="entry name" value="SODIUM/NUCLEOSIDE COTRANSPORTER"/>
    <property type="match status" value="1"/>
</dbReference>
<dbReference type="InterPro" id="IPR008276">
    <property type="entry name" value="C_nuclsd_transpt"/>
</dbReference>
<proteinExistence type="inferred from homology"/>
<feature type="domain" description="Nucleoside transporter/FeoB GTPase Gate" evidence="11">
    <location>
        <begin position="321"/>
        <end position="418"/>
    </location>
</feature>
<evidence type="ECO:0000256" key="8">
    <source>
        <dbReference type="SAM" id="Phobius"/>
    </source>
</evidence>
<feature type="transmembrane region" description="Helical" evidence="8">
    <location>
        <begin position="395"/>
        <end position="417"/>
    </location>
</feature>
<dbReference type="EMBL" id="LNIX01000002">
    <property type="protein sequence ID" value="OXA59819.1"/>
    <property type="molecule type" value="Genomic_DNA"/>
</dbReference>
<organism evidence="12 13">
    <name type="scientific">Folsomia candida</name>
    <name type="common">Springtail</name>
    <dbReference type="NCBI Taxonomy" id="158441"/>
    <lineage>
        <taxon>Eukaryota</taxon>
        <taxon>Metazoa</taxon>
        <taxon>Ecdysozoa</taxon>
        <taxon>Arthropoda</taxon>
        <taxon>Hexapoda</taxon>
        <taxon>Collembola</taxon>
        <taxon>Entomobryomorpha</taxon>
        <taxon>Isotomoidea</taxon>
        <taxon>Isotomidae</taxon>
        <taxon>Proisotominae</taxon>
        <taxon>Folsomia</taxon>
    </lineage>
</organism>
<feature type="transmembrane region" description="Helical" evidence="8">
    <location>
        <begin position="244"/>
        <end position="261"/>
    </location>
</feature>
<dbReference type="Proteomes" id="UP000198287">
    <property type="component" value="Unassembled WGS sequence"/>
</dbReference>
<dbReference type="GO" id="GO:0005886">
    <property type="term" value="C:plasma membrane"/>
    <property type="evidence" value="ECO:0007669"/>
    <property type="project" value="UniProtKB-SubCell"/>
</dbReference>
<comment type="caution">
    <text evidence="12">The sequence shown here is derived from an EMBL/GenBank/DDBJ whole genome shotgun (WGS) entry which is preliminary data.</text>
</comment>
<gene>
    <name evidence="12" type="ORF">Fcan01_04736</name>
</gene>
<reference evidence="12 13" key="1">
    <citation type="submission" date="2015-12" db="EMBL/GenBank/DDBJ databases">
        <title>The genome of Folsomia candida.</title>
        <authorList>
            <person name="Faddeeva A."/>
            <person name="Derks M.F."/>
            <person name="Anvar Y."/>
            <person name="Smit S."/>
            <person name="Van Straalen N."/>
            <person name="Roelofs D."/>
        </authorList>
    </citation>
    <scope>NUCLEOTIDE SEQUENCE [LARGE SCALE GENOMIC DNA]</scope>
    <source>
        <strain evidence="12 13">VU population</strain>
        <tissue evidence="12">Whole body</tissue>
    </source>
</reference>
<evidence type="ECO:0000256" key="6">
    <source>
        <dbReference type="ARBA" id="ARBA00023136"/>
    </source>
</evidence>
<evidence type="ECO:0000256" key="5">
    <source>
        <dbReference type="ARBA" id="ARBA00022989"/>
    </source>
</evidence>
<evidence type="ECO:0000259" key="10">
    <source>
        <dbReference type="Pfam" id="PF07662"/>
    </source>
</evidence>
<feature type="transmembrane region" description="Helical" evidence="8">
    <location>
        <begin position="185"/>
        <end position="207"/>
    </location>
</feature>
<keyword evidence="4 8" id="KW-0812">Transmembrane</keyword>
<dbReference type="Pfam" id="PF01773">
    <property type="entry name" value="Nucleos_tra2_N"/>
    <property type="match status" value="1"/>
</dbReference>
<feature type="region of interest" description="Disordered" evidence="7">
    <location>
        <begin position="1"/>
        <end position="35"/>
    </location>
</feature>
<evidence type="ECO:0000259" key="11">
    <source>
        <dbReference type="Pfam" id="PF07670"/>
    </source>
</evidence>
<dbReference type="Pfam" id="PF07670">
    <property type="entry name" value="Gate"/>
    <property type="match status" value="1"/>
</dbReference>
<feature type="transmembrane region" description="Helical" evidence="8">
    <location>
        <begin position="315"/>
        <end position="338"/>
    </location>
</feature>
<evidence type="ECO:0000259" key="9">
    <source>
        <dbReference type="Pfam" id="PF01773"/>
    </source>
</evidence>
<evidence type="ECO:0000313" key="12">
    <source>
        <dbReference type="EMBL" id="OXA59819.1"/>
    </source>
</evidence>
<feature type="transmembrane region" description="Helical" evidence="8">
    <location>
        <begin position="612"/>
        <end position="637"/>
    </location>
</feature>
<keyword evidence="5 8" id="KW-1133">Transmembrane helix</keyword>
<sequence>MTQIGTSEKDLLKEEELDNESGQNGKRRSTTSEPFGNIAPLSDILMVGNLSSNEFLPSDLILQNGEKPTLKKEKCQKSGNIPACVVIGIRNGVHDFIIKHKTVIRYLFYFGIFLGYNAYLAAAVAYTIRNEIKISWCDGLGFLIALTGIVYWSLFYYIVLKGVFGSWLHVMIVQPVNKIVRIVSFNRWGSVLIGILGLAAVLTFVVIDCWDEPRRLVSAGGIFILLFVLFICSKHPGNVRWRQVLAGLGMQFVFGILVLRWDGGRIFVECISGKVHKFLSFVNEGSTFIYDFAASGQLKILNSTMPELIGHTLRIPTTFAFTILSTVFFLGFVVQLLYHIGAMLWLVRKLGWLLQVLIGTSAAESMSAAANIFLGMSESALLIKPFINDLTKSELHAVMSGGFATIAGSVMAAYISFGVKAESVLSASVMAAPCALALSKLMYPEVEESRTTVKHLKHVNINKTGNALDSAARGAVEGVTLIGFIIANTLAVISFVALANAVLGWFGSHVGFEELTFEWLLGKAFIPVALCIGVAPSESEKIGQLIGLKVVVNEFLAYGKLQQWVADGLVSERSRRLAEYSLCGFANFSSMGILLGAMGVMAPSRRAELSQIVWRALMTGATSSFVNACVAGTLLSFDDIIMDDSSASNATATTSSMFLL</sequence>
<dbReference type="OrthoDB" id="6075923at2759"/>
<feature type="transmembrane region" description="Helical" evidence="8">
    <location>
        <begin position="213"/>
        <end position="232"/>
    </location>
</feature>
<protein>
    <submittedName>
        <fullName evidence="12">Sodium/nucleoside cotransporter 1</fullName>
    </submittedName>
</protein>
<feature type="transmembrane region" description="Helical" evidence="8">
    <location>
        <begin position="515"/>
        <end position="535"/>
    </location>
</feature>
<evidence type="ECO:0000313" key="13">
    <source>
        <dbReference type="Proteomes" id="UP000198287"/>
    </source>
</evidence>
<accession>A0A226EQP2</accession>
<dbReference type="PANTHER" id="PTHR10590:SF4">
    <property type="entry name" value="SOLUTE CARRIER FAMILY 28 MEMBER 3"/>
    <property type="match status" value="1"/>
</dbReference>
<evidence type="ECO:0000256" key="4">
    <source>
        <dbReference type="ARBA" id="ARBA00022692"/>
    </source>
</evidence>
<dbReference type="InterPro" id="IPR011657">
    <property type="entry name" value="CNT_C_dom"/>
</dbReference>
<comment type="similarity">
    <text evidence="2">Belongs to the concentrative nucleoside transporter (CNT) (TC 2.A.41) family.</text>
</comment>
<dbReference type="STRING" id="158441.A0A226EQP2"/>
<evidence type="ECO:0000256" key="1">
    <source>
        <dbReference type="ARBA" id="ARBA00004651"/>
    </source>
</evidence>
<feature type="transmembrane region" description="Helical" evidence="8">
    <location>
        <begin position="577"/>
        <end position="600"/>
    </location>
</feature>
<keyword evidence="13" id="KW-1185">Reference proteome</keyword>
<feature type="transmembrane region" description="Helical" evidence="8">
    <location>
        <begin position="106"/>
        <end position="128"/>
    </location>
</feature>
<evidence type="ECO:0000256" key="2">
    <source>
        <dbReference type="ARBA" id="ARBA00009033"/>
    </source>
</evidence>
<feature type="transmembrane region" description="Helical" evidence="8">
    <location>
        <begin position="481"/>
        <end position="503"/>
    </location>
</feature>
<keyword evidence="3" id="KW-1003">Cell membrane</keyword>